<reference evidence="2" key="1">
    <citation type="journal article" date="2020" name="Nat. Commun.">
        <title>Genome sequence of the cluster root forming white lupin.</title>
        <authorList>
            <person name="Hufnagel B."/>
            <person name="Marques A."/>
            <person name="Soriano A."/>
            <person name="Marques L."/>
            <person name="Divol F."/>
            <person name="Doumas P."/>
            <person name="Sallet E."/>
            <person name="Mancinotti D."/>
            <person name="Carrere S."/>
            <person name="Marande W."/>
            <person name="Arribat S."/>
            <person name="Keller J."/>
            <person name="Huneau C."/>
            <person name="Blein T."/>
            <person name="Aime D."/>
            <person name="Laguerre M."/>
            <person name="Taylor J."/>
            <person name="Schubert V."/>
            <person name="Nelson M."/>
            <person name="Geu-Flores F."/>
            <person name="Crespi M."/>
            <person name="Gallardo-Guerrero K."/>
            <person name="Delaux P.-M."/>
            <person name="Salse J."/>
            <person name="Berges H."/>
            <person name="Guyot R."/>
            <person name="Gouzy J."/>
            <person name="Peret B."/>
        </authorList>
    </citation>
    <scope>NUCLEOTIDE SEQUENCE [LARGE SCALE GENOMIC DNA]</scope>
    <source>
        <strain evidence="2">cv. Amiga</strain>
    </source>
</reference>
<comment type="caution">
    <text evidence="1">The sequence shown here is derived from an EMBL/GenBank/DDBJ whole genome shotgun (WGS) entry which is preliminary data.</text>
</comment>
<protein>
    <submittedName>
        <fullName evidence="1">Uncharacterized protein</fullName>
    </submittedName>
</protein>
<accession>A0A6A4NNE0</accession>
<organism evidence="1 2">
    <name type="scientific">Lupinus albus</name>
    <name type="common">White lupine</name>
    <name type="synonym">Lupinus termis</name>
    <dbReference type="NCBI Taxonomy" id="3870"/>
    <lineage>
        <taxon>Eukaryota</taxon>
        <taxon>Viridiplantae</taxon>
        <taxon>Streptophyta</taxon>
        <taxon>Embryophyta</taxon>
        <taxon>Tracheophyta</taxon>
        <taxon>Spermatophyta</taxon>
        <taxon>Magnoliopsida</taxon>
        <taxon>eudicotyledons</taxon>
        <taxon>Gunneridae</taxon>
        <taxon>Pentapetalae</taxon>
        <taxon>rosids</taxon>
        <taxon>fabids</taxon>
        <taxon>Fabales</taxon>
        <taxon>Fabaceae</taxon>
        <taxon>Papilionoideae</taxon>
        <taxon>50 kb inversion clade</taxon>
        <taxon>genistoids sensu lato</taxon>
        <taxon>core genistoids</taxon>
        <taxon>Genisteae</taxon>
        <taxon>Lupinus</taxon>
    </lineage>
</organism>
<name>A0A6A4NNE0_LUPAL</name>
<keyword evidence="2" id="KW-1185">Reference proteome</keyword>
<gene>
    <name evidence="1" type="ORF">Lalb_Chr21g0305621</name>
</gene>
<sequence>MKETSEDENWEMKMMFSNRMCRYMQHVYIFKIVNMCNLSFHRPEQKRESGN</sequence>
<dbReference type="AlphaFoldDB" id="A0A6A4NNE0"/>
<dbReference type="Proteomes" id="UP000447434">
    <property type="component" value="Chromosome 21"/>
</dbReference>
<evidence type="ECO:0000313" key="2">
    <source>
        <dbReference type="Proteomes" id="UP000447434"/>
    </source>
</evidence>
<evidence type="ECO:0000313" key="1">
    <source>
        <dbReference type="EMBL" id="KAE9589114.1"/>
    </source>
</evidence>
<proteinExistence type="predicted"/>
<dbReference type="EMBL" id="WOCE01000021">
    <property type="protein sequence ID" value="KAE9589114.1"/>
    <property type="molecule type" value="Genomic_DNA"/>
</dbReference>